<dbReference type="SUPFAM" id="SSF56003">
    <property type="entry name" value="Molybdenum cofactor-binding domain"/>
    <property type="match status" value="1"/>
</dbReference>
<dbReference type="EMBL" id="HG992338">
    <property type="protein sequence ID" value="CAE6779841.1"/>
    <property type="molecule type" value="Genomic_DNA"/>
</dbReference>
<dbReference type="EMBL" id="HG992338">
    <property type="protein sequence ID" value="CAE6779870.1"/>
    <property type="molecule type" value="Genomic_DNA"/>
</dbReference>
<dbReference type="Gene3D" id="3.90.1170.50">
    <property type="entry name" value="Aldehyde oxidase/xanthine dehydrogenase, a/b hammerhead"/>
    <property type="match status" value="1"/>
</dbReference>
<dbReference type="Pfam" id="PF01315">
    <property type="entry name" value="Ald_Xan_dh_C"/>
    <property type="match status" value="1"/>
</dbReference>
<dbReference type="InterPro" id="IPR008274">
    <property type="entry name" value="AldOxase/xan_DH_MoCoBD1"/>
</dbReference>
<dbReference type="PANTHER" id="PTHR11908:SF132">
    <property type="entry name" value="ALDEHYDE OXIDASE 1-RELATED"/>
    <property type="match status" value="1"/>
</dbReference>
<dbReference type="Pfam" id="PF02738">
    <property type="entry name" value="MoCoBD_1"/>
    <property type="match status" value="1"/>
</dbReference>
<proteinExistence type="inferred from homology"/>
<dbReference type="InterPro" id="IPR036856">
    <property type="entry name" value="Ald_Oxase/Xan_DH_a/b_sf"/>
</dbReference>
<evidence type="ECO:0000256" key="3">
    <source>
        <dbReference type="ARBA" id="ARBA00023002"/>
    </source>
</evidence>
<reference evidence="6 7" key="1">
    <citation type="submission" date="2021-02" db="EMBL/GenBank/DDBJ databases">
        <authorList>
            <person name="Pothier F. J."/>
        </authorList>
    </citation>
    <scope>NUCLEOTIDE SEQUENCE [LARGE SCALE GENOMIC DNA]</scope>
    <source>
        <strain evidence="6 7">301</strain>
    </source>
</reference>
<dbReference type="SUPFAM" id="SSF54665">
    <property type="entry name" value="CO dehydrogenase molybdoprotein N-domain-like"/>
    <property type="match status" value="1"/>
</dbReference>
<feature type="domain" description="Aldehyde oxidase/xanthine dehydrogenase a/b hammerhead" evidence="5">
    <location>
        <begin position="19"/>
        <end position="124"/>
    </location>
</feature>
<keyword evidence="2" id="KW-0500">Molybdenum</keyword>
<gene>
    <name evidence="6" type="primary">paoC_3</name>
    <name evidence="6" type="ORF">XAC301_23720</name>
</gene>
<feature type="region of interest" description="Disordered" evidence="4">
    <location>
        <begin position="739"/>
        <end position="768"/>
    </location>
</feature>
<dbReference type="RefSeq" id="WP_275548012.1">
    <property type="nucleotide sequence ID" value="NZ_HG992338.1"/>
</dbReference>
<keyword evidence="3" id="KW-0560">Oxidoreductase</keyword>
<dbReference type="Pfam" id="PF20256">
    <property type="entry name" value="MoCoBD_2"/>
    <property type="match status" value="1"/>
</dbReference>
<evidence type="ECO:0000256" key="4">
    <source>
        <dbReference type="SAM" id="MobiDB-lite"/>
    </source>
</evidence>
<evidence type="ECO:0000256" key="2">
    <source>
        <dbReference type="ARBA" id="ARBA00022505"/>
    </source>
</evidence>
<dbReference type="Gene3D" id="3.30.365.10">
    <property type="entry name" value="Aldehyde oxidase/xanthine dehydrogenase, molybdopterin binding domain"/>
    <property type="match status" value="4"/>
</dbReference>
<dbReference type="SMART" id="SM01008">
    <property type="entry name" value="Ald_Xan_dh_C"/>
    <property type="match status" value="1"/>
</dbReference>
<dbReference type="InterPro" id="IPR046867">
    <property type="entry name" value="AldOxase/xan_DH_MoCoBD2"/>
</dbReference>
<dbReference type="InterPro" id="IPR000674">
    <property type="entry name" value="Ald_Oxase/Xan_DH_a/b"/>
</dbReference>
<name>A0ABM8RZ65_9XANT</name>
<sequence>MSAPAFKDRERVDARAKVTGATEYPADIAHRGTLFAMTVPARIAKGHLTALATDTAASVPGVVRILTPDDFPPPPKPTGFAPPPPTLVRQIAYLGQPVALVVAETLEAAIEGAEAVRATYAEEPFSVLVTDPGAVTKRVKDVKAGDAAQAMASAVTTIEVEYDTPPQHHNPIELLITTAIWSGGRLTIHESTQGASVVKAQVATSLGLDPAIIDVKSSYIGGSFGQKGSVQVQTAIVARAAILTRRPVKLVMPRGQIFHVATFRPLSRHRIKIGTDTAGMMIAVNYDADHQQSRHGWFAAEYYEAPLQMYGIPHVLASATDLQIDTQGPGYMRTPLPLPGCFAFEGAIDELALKLGRDPVEFRLAHDAKVDPLTGHPLSSCFLNECIVEGARRFGWERRNPKAGATVLADGTQVGWGVACGAYPASTSANISTLRIGANGTTRFAVSGHEMGQGIRNVIAAVLLRELDIDPAKLEIVLGDTTAVPQHMTAGSWGTASAAPVAEKAARMMKASIAELLAGRPVTGNLHRQLAKVKRPFVEIAVSQLGPGQDPKALDQLRQSGFAISGPEYPTFTSFSYIAHFVEVHVEPRTRRVRVRRVVSVADCGRVISPRTAASQVRGGVVGAIGSALREATEVDARFGGWLNNDLADYVVPVNADIGDIEVGFIDRPDPLLNVVGAKGLGEVAMAGAAGAVANAIYHATGRRIRKMPIRIEDLLRSSWMNRLDGRIRQARHIRHLGAIRRSPDGRSSGQRIQRPPLSEAPGSRANN</sequence>
<dbReference type="PANTHER" id="PTHR11908">
    <property type="entry name" value="XANTHINE DEHYDROGENASE"/>
    <property type="match status" value="1"/>
</dbReference>
<dbReference type="InterPro" id="IPR016208">
    <property type="entry name" value="Ald_Oxase/xanthine_DH-like"/>
</dbReference>
<dbReference type="Proteomes" id="UP000835287">
    <property type="component" value="Chromosome"/>
</dbReference>
<protein>
    <submittedName>
        <fullName evidence="6">Aldehyde oxidoreductase molybdenum-binding subunit PaoC</fullName>
    </submittedName>
</protein>
<organism evidence="6 7">
    <name type="scientific">Xanthomonas arboricola pv. corylina</name>
    <dbReference type="NCBI Taxonomy" id="487821"/>
    <lineage>
        <taxon>Bacteria</taxon>
        <taxon>Pseudomonadati</taxon>
        <taxon>Pseudomonadota</taxon>
        <taxon>Gammaproteobacteria</taxon>
        <taxon>Lysobacterales</taxon>
        <taxon>Lysobacteraceae</taxon>
        <taxon>Xanthomonas</taxon>
    </lineage>
</organism>
<evidence type="ECO:0000313" key="7">
    <source>
        <dbReference type="Proteomes" id="UP000835287"/>
    </source>
</evidence>
<dbReference type="InterPro" id="IPR037165">
    <property type="entry name" value="AldOxase/xan_DH_Mopterin-bd_sf"/>
</dbReference>
<keyword evidence="7" id="KW-1185">Reference proteome</keyword>
<evidence type="ECO:0000259" key="5">
    <source>
        <dbReference type="SMART" id="SM01008"/>
    </source>
</evidence>
<accession>A0ABM8RZ65</accession>
<evidence type="ECO:0000313" key="6">
    <source>
        <dbReference type="EMBL" id="CAE6779870.1"/>
    </source>
</evidence>
<comment type="similarity">
    <text evidence="1">Belongs to the xanthine dehydrogenase family.</text>
</comment>
<evidence type="ECO:0000256" key="1">
    <source>
        <dbReference type="ARBA" id="ARBA00006849"/>
    </source>
</evidence>